<comment type="caution">
    <text evidence="7">The sequence shown here is derived from an EMBL/GenBank/DDBJ whole genome shotgun (WGS) entry which is preliminary data.</text>
</comment>
<dbReference type="PROSITE" id="PS50176">
    <property type="entry name" value="ARM_REPEAT"/>
    <property type="match status" value="3"/>
</dbReference>
<dbReference type="GO" id="GO:0005778">
    <property type="term" value="C:peroxisomal membrane"/>
    <property type="evidence" value="ECO:0007669"/>
    <property type="project" value="UniProtKB-SubCell"/>
</dbReference>
<dbReference type="PANTHER" id="PTHR46043:SF9">
    <property type="entry name" value="ARM REPEAT SUPERFAMILY PROTEIN"/>
    <property type="match status" value="1"/>
</dbReference>
<keyword evidence="8" id="KW-1185">Reference proteome</keyword>
<organism evidence="7 8">
    <name type="scientific">Cucurbita argyrosperma subsp. sororia</name>
    <dbReference type="NCBI Taxonomy" id="37648"/>
    <lineage>
        <taxon>Eukaryota</taxon>
        <taxon>Viridiplantae</taxon>
        <taxon>Streptophyta</taxon>
        <taxon>Embryophyta</taxon>
        <taxon>Tracheophyta</taxon>
        <taxon>Spermatophyta</taxon>
        <taxon>Magnoliopsida</taxon>
        <taxon>eudicotyledons</taxon>
        <taxon>Gunneridae</taxon>
        <taxon>Pentapetalae</taxon>
        <taxon>rosids</taxon>
        <taxon>fabids</taxon>
        <taxon>Cucurbitales</taxon>
        <taxon>Cucurbitaceae</taxon>
        <taxon>Cucurbiteae</taxon>
        <taxon>Cucurbita</taxon>
    </lineage>
</organism>
<dbReference type="Proteomes" id="UP000685013">
    <property type="component" value="Chromosome 6"/>
</dbReference>
<evidence type="ECO:0000256" key="2">
    <source>
        <dbReference type="ARBA" id="ARBA00023136"/>
    </source>
</evidence>
<feature type="repeat" description="ARM" evidence="5">
    <location>
        <begin position="319"/>
        <end position="362"/>
    </location>
</feature>
<evidence type="ECO:0000256" key="4">
    <source>
        <dbReference type="ARBA" id="ARBA00046271"/>
    </source>
</evidence>
<accession>A0AAV6NHZ8</accession>
<feature type="non-terminal residue" evidence="7">
    <location>
        <position position="1"/>
    </location>
</feature>
<protein>
    <submittedName>
        <fullName evidence="7">Peroxisomal membrane protein 11D</fullName>
    </submittedName>
</protein>
<reference evidence="7 8" key="1">
    <citation type="journal article" date="2021" name="Hortic Res">
        <title>The domestication of Cucurbita argyrosperma as revealed by the genome of its wild relative.</title>
        <authorList>
            <person name="Barrera-Redondo J."/>
            <person name="Sanchez-de la Vega G."/>
            <person name="Aguirre-Liguori J.A."/>
            <person name="Castellanos-Morales G."/>
            <person name="Gutierrez-Guerrero Y.T."/>
            <person name="Aguirre-Dugua X."/>
            <person name="Aguirre-Planter E."/>
            <person name="Tenaillon M.I."/>
            <person name="Lira-Saade R."/>
            <person name="Eguiarte L.E."/>
        </authorList>
    </citation>
    <scope>NUCLEOTIDE SEQUENCE [LARGE SCALE GENOMIC DNA]</scope>
    <source>
        <strain evidence="7">JBR-2021</strain>
    </source>
</reference>
<keyword evidence="2" id="KW-0472">Membrane</keyword>
<dbReference type="GO" id="GO:0016559">
    <property type="term" value="P:peroxisome fission"/>
    <property type="evidence" value="ECO:0007669"/>
    <property type="project" value="InterPro"/>
</dbReference>
<dbReference type="Pfam" id="PF05648">
    <property type="entry name" value="PEX11"/>
    <property type="match status" value="1"/>
</dbReference>
<evidence type="ECO:0000259" key="6">
    <source>
        <dbReference type="Pfam" id="PF23005"/>
    </source>
</evidence>
<name>A0AAV6NHZ8_9ROSI</name>
<dbReference type="PANTHER" id="PTHR46043">
    <property type="entry name" value="ARM REPEAT SUPERFAMILY PROTEIN"/>
    <property type="match status" value="1"/>
</dbReference>
<dbReference type="InterPro" id="IPR054296">
    <property type="entry name" value="DUF7032"/>
</dbReference>
<dbReference type="InterPro" id="IPR008733">
    <property type="entry name" value="PEX11"/>
</dbReference>
<feature type="repeat" description="ARM" evidence="5">
    <location>
        <begin position="483"/>
        <end position="526"/>
    </location>
</feature>
<sequence length="788" mass="86529">MVEVSVKGRRGECRLAEDWLLHAQELVPVALRKAMEVEVFLGRWKMIISKMERIPSRISDLSSHPFFAKNALCKEQLQAISKTLEEAIELAEICLQEKYEGKLRMQNDLDSLSGKLDLNLRDCGHLIKIGVLGEPALPLSVTGTSTEPESIDHRNVRELLARLQIGHLEAKHRALDSLVEVMKEDDKTVLGVLGRNNVSALIQLLSATSPCIREKAAMAICSIVESRSCENWLISEGVLPPFVRLVESGSTLCKEKAAISLQRLSTSVETAREIVGHGGAQPLIDICRTSNPVLQSAATCTLKNMSAIPEVRQSLANEGIIPVMIDLLGSGILSESKEHAAECLQNLTTGNEKLRMSVISEGGIQSLLVYINHTRTQESAIGTLRNLLSMVPTEILTSLGVLPCLLRVLKAGSLGAQQAAASAICVVSSSPEMKKTLGEAGFVPPLIKMLEAKSNSVREVAAQAIASLMMLSQNSNEVKKEENSVPNLVMLLDSNPQNTAKKYAVACLVNLALSKKCKKLMISHGAIGYLKKLVEMESRKEEDQTLPYRSSSVYHLSLAGNCDTEATDTERLSDTEQRKRSRIRRYCACISFRNEHIGSQNVDKSTSLARKVFRLFKFVNDLHGLISPPAQGTPLPLVLLGKCKNALLSTFLFLDQIVWLSRTGIYKNKERAELIGRISLFCWMGSSIFSTLVELGELGRLSSARKKLEKDLKNKNKYEDEKYQVKVRQSNERSLALIKAAMDIVVAIGLLQLAPKKVTPRVTGAFGLVTSLISCYQLLPSAPKSKAS</sequence>
<feature type="repeat" description="ARM" evidence="5">
    <location>
        <begin position="441"/>
        <end position="477"/>
    </location>
</feature>
<gene>
    <name evidence="7" type="primary">PEX11D</name>
    <name evidence="7" type="ORF">SDJN03_10352</name>
</gene>
<dbReference type="Pfam" id="PF23005">
    <property type="entry name" value="DUF7032"/>
    <property type="match status" value="1"/>
</dbReference>
<dbReference type="SMART" id="SM00185">
    <property type="entry name" value="ARM"/>
    <property type="match status" value="7"/>
</dbReference>
<dbReference type="InterPro" id="IPR000225">
    <property type="entry name" value="Armadillo"/>
</dbReference>
<evidence type="ECO:0000256" key="5">
    <source>
        <dbReference type="PROSITE-ProRule" id="PRU00259"/>
    </source>
</evidence>
<dbReference type="EMBL" id="JAGKQH010000006">
    <property type="protein sequence ID" value="KAG6597172.1"/>
    <property type="molecule type" value="Genomic_DNA"/>
</dbReference>
<feature type="domain" description="DUF7032" evidence="6">
    <location>
        <begin position="22"/>
        <end position="131"/>
    </location>
</feature>
<comment type="subcellular location">
    <subcellularLocation>
        <location evidence="4">Peroxisome membrane</location>
    </subcellularLocation>
</comment>
<evidence type="ECO:0000256" key="1">
    <source>
        <dbReference type="ARBA" id="ARBA00022737"/>
    </source>
</evidence>
<keyword evidence="3" id="KW-0576">Peroxisome</keyword>
<evidence type="ECO:0000313" key="7">
    <source>
        <dbReference type="EMBL" id="KAG6597172.1"/>
    </source>
</evidence>
<proteinExistence type="predicted"/>
<evidence type="ECO:0000256" key="3">
    <source>
        <dbReference type="ARBA" id="ARBA00023140"/>
    </source>
</evidence>
<keyword evidence="1" id="KW-0677">Repeat</keyword>
<evidence type="ECO:0000313" key="8">
    <source>
        <dbReference type="Proteomes" id="UP000685013"/>
    </source>
</evidence>
<dbReference type="Pfam" id="PF00514">
    <property type="entry name" value="Arm"/>
    <property type="match status" value="1"/>
</dbReference>
<dbReference type="AlphaFoldDB" id="A0AAV6NHZ8"/>